<feature type="compositionally biased region" description="Polar residues" evidence="1">
    <location>
        <begin position="8"/>
        <end position="20"/>
    </location>
</feature>
<evidence type="ECO:0000256" key="1">
    <source>
        <dbReference type="SAM" id="MobiDB-lite"/>
    </source>
</evidence>
<dbReference type="NCBIfam" id="NF041352">
    <property type="entry name" value="XopN"/>
    <property type="match status" value="1"/>
</dbReference>
<feature type="compositionally biased region" description="Polar residues" evidence="1">
    <location>
        <begin position="30"/>
        <end position="40"/>
    </location>
</feature>
<dbReference type="Proteomes" id="UP001199206">
    <property type="component" value="Unassembled WGS sequence"/>
</dbReference>
<evidence type="ECO:0000313" key="3">
    <source>
        <dbReference type="Proteomes" id="UP001199206"/>
    </source>
</evidence>
<organism evidence="2 3">
    <name type="scientific">Xanthomonas cassavae CFBP 4642</name>
    <dbReference type="NCBI Taxonomy" id="1219375"/>
    <lineage>
        <taxon>Bacteria</taxon>
        <taxon>Pseudomonadati</taxon>
        <taxon>Pseudomonadota</taxon>
        <taxon>Gammaproteobacteria</taxon>
        <taxon>Lysobacterales</taxon>
        <taxon>Lysobacteraceae</taxon>
        <taxon>Xanthomonas</taxon>
    </lineage>
</organism>
<dbReference type="RefSeq" id="WP_029218388.1">
    <property type="nucleotide sequence ID" value="NZ_CAWLZN010000001.1"/>
</dbReference>
<keyword evidence="3" id="KW-1185">Reference proteome</keyword>
<feature type="compositionally biased region" description="Low complexity" evidence="1">
    <location>
        <begin position="59"/>
        <end position="70"/>
    </location>
</feature>
<evidence type="ECO:0000313" key="2">
    <source>
        <dbReference type="EMBL" id="MCC4621083.1"/>
    </source>
</evidence>
<reference evidence="2 3" key="1">
    <citation type="submission" date="2021-10" db="EMBL/GenBank/DDBJ databases">
        <title>Genome sequencing of Xanthomonas strains from NCPPB.</title>
        <authorList>
            <person name="Hussein R."/>
            <person name="Harrison J."/>
            <person name="Studholme D.J."/>
            <person name="Vicente J."/>
            <person name="Grant M."/>
        </authorList>
    </citation>
    <scope>NUCLEOTIDE SEQUENCE [LARGE SCALE GENOMIC DNA]</scope>
    <source>
        <strain evidence="2 3">NCPPB 101</strain>
    </source>
</reference>
<protein>
    <submittedName>
        <fullName evidence="2">Type III secretion system effector protein</fullName>
    </submittedName>
</protein>
<accession>A0ABS8HG49</accession>
<sequence length="719" mass="75984">MKPAASANPFNSPVSASTLGTHEVEEEASPQASPRHSSAQPEGALSMLSRRPSKRGNETADAAAPASQTASDATLVDLQVSQPATLSNPATTSLVRLKEQLAADSLRPVEPQLAAELINKMRPMKLPDATGPQERAATHADLLGRIRETDAMAWYRAQGLSENEVSNLRRTALLSGMPNPTGSFLNNAMQYIVSPWINHATRQPWAGAGFGFATAAIAAPMNAAQQSAVVSLCESIREHGGHVIVPDKEQINDKHWLPELAKALESHIEEFSGGCDRFRALKDAADQDPAAQPNADFVAAAHHLLQAEARLHQAQHHFVMTQGAHDRQWMGNRWQAVPRILRSPVAGTLGLLSKTGAMRALSPTAQTVGALLMTAVQHVAAGFDEQAKQDYNNKLNLLYADVLTDTGKAKLARGEPVAAEEIEQGKLRKLIQSPTQALVKRVTSGLVSMEKALKAELAASRSPQATTGADDLDLEAGHGAGPAKALKLLSQDLQALRGGRLDELDPDGVAATLLLGAEKSVVSDQLIGDIVKKYTSREFSAQTAQRIGQMFHLGVLGSAASSVIGKASSAAQGGTRNVPIPQTLAISALSGGMAAVGALNQHIAITVKNNRREGETDIGLKQQVLRGVMGGANEALSQRRATKASRKINALVQRSDVEELLSLAKALTQRSGATSPATHASPSLPLPEAVEQLRPGVASASQSHEVIVQIGEDWAPPPA</sequence>
<name>A0ABS8HG49_9XANT</name>
<feature type="region of interest" description="Disordered" evidence="1">
    <location>
        <begin position="1"/>
        <end position="70"/>
    </location>
</feature>
<dbReference type="EMBL" id="JAJGQJ010000032">
    <property type="protein sequence ID" value="MCC4621083.1"/>
    <property type="molecule type" value="Genomic_DNA"/>
</dbReference>
<comment type="caution">
    <text evidence="2">The sequence shown here is derived from an EMBL/GenBank/DDBJ whole genome shotgun (WGS) entry which is preliminary data.</text>
</comment>
<proteinExistence type="predicted"/>
<gene>
    <name evidence="2" type="ORF">LL965_13665</name>
</gene>